<accession>A0A6J4SVF1</accession>
<name>A0A6J4SVF1_9ACTN</name>
<feature type="non-terminal residue" evidence="3">
    <location>
        <position position="296"/>
    </location>
</feature>
<dbReference type="NCBIfam" id="NF001221">
    <property type="entry name" value="PRK00197.1"/>
    <property type="match status" value="1"/>
</dbReference>
<proteinExistence type="predicted"/>
<dbReference type="InterPro" id="IPR016162">
    <property type="entry name" value="Ald_DH_N"/>
</dbReference>
<keyword evidence="1 3" id="KW-0560">Oxidoreductase</keyword>
<evidence type="ECO:0000256" key="1">
    <source>
        <dbReference type="ARBA" id="ARBA00023002"/>
    </source>
</evidence>
<dbReference type="InterPro" id="IPR016161">
    <property type="entry name" value="Ald_DH/histidinol_DH"/>
</dbReference>
<dbReference type="InterPro" id="IPR016163">
    <property type="entry name" value="Ald_DH_C"/>
</dbReference>
<dbReference type="SUPFAM" id="SSF53720">
    <property type="entry name" value="ALDH-like"/>
    <property type="match status" value="1"/>
</dbReference>
<dbReference type="InterPro" id="IPR015590">
    <property type="entry name" value="Aldehyde_DH_dom"/>
</dbReference>
<dbReference type="Gene3D" id="3.40.605.10">
    <property type="entry name" value="Aldehyde Dehydrogenase, Chain A, domain 1"/>
    <property type="match status" value="1"/>
</dbReference>
<dbReference type="Gene3D" id="3.40.309.10">
    <property type="entry name" value="Aldehyde Dehydrogenase, Chain A, domain 2"/>
    <property type="match status" value="1"/>
</dbReference>
<organism evidence="3">
    <name type="scientific">uncultured Solirubrobacteraceae bacterium</name>
    <dbReference type="NCBI Taxonomy" id="1162706"/>
    <lineage>
        <taxon>Bacteria</taxon>
        <taxon>Bacillati</taxon>
        <taxon>Actinomycetota</taxon>
        <taxon>Thermoleophilia</taxon>
        <taxon>Solirubrobacterales</taxon>
        <taxon>Solirubrobacteraceae</taxon>
        <taxon>environmental samples</taxon>
    </lineage>
</organism>
<dbReference type="EMBL" id="CADCVQ010000098">
    <property type="protein sequence ID" value="CAA9506553.1"/>
    <property type="molecule type" value="Genomic_DNA"/>
</dbReference>
<protein>
    <submittedName>
        <fullName evidence="3">Gamma-glutamyl phosphate reductase</fullName>
        <ecNumber evidence="3">1.2.1.41</ecNumber>
    </submittedName>
</protein>
<dbReference type="AlphaFoldDB" id="A0A6J4SVF1"/>
<evidence type="ECO:0000259" key="2">
    <source>
        <dbReference type="Pfam" id="PF00171"/>
    </source>
</evidence>
<sequence>MAVATRTVSDVCSAARDAARALAALDTDTKNAALQAIADALIDRADEIVEANARDMQAGRANGLDAALLDRLALDPARIAAIAAGTRAVAALPDPVGEVVEGKRLPNGLDVRKLRVPFGVVAVVYEARPNVTIDAASLCLKSGNAVVLRGSSSAAHSNAVLATIAAEAAVGAAVPAGAIGLVAGGGREELTELATQDGVVDLIFPRGGEGLKAALKAVATVPVIYAASGNCHVYVDASADLDAAEAIVLNAKVQRPGVCNAAETLLVHAGAAPAFLPRALAALRDAGVQLRVDGRA</sequence>
<reference evidence="3" key="1">
    <citation type="submission" date="2020-02" db="EMBL/GenBank/DDBJ databases">
        <authorList>
            <person name="Meier V. D."/>
        </authorList>
    </citation>
    <scope>NUCLEOTIDE SEQUENCE</scope>
    <source>
        <strain evidence="3">AVDCRST_MAG67</strain>
    </source>
</reference>
<dbReference type="EC" id="1.2.1.41" evidence="3"/>
<evidence type="ECO:0000313" key="3">
    <source>
        <dbReference type="EMBL" id="CAA9506553.1"/>
    </source>
</evidence>
<dbReference type="Pfam" id="PF00171">
    <property type="entry name" value="Aldedh"/>
    <property type="match status" value="1"/>
</dbReference>
<feature type="domain" description="Aldehyde dehydrogenase" evidence="2">
    <location>
        <begin position="6"/>
        <end position="285"/>
    </location>
</feature>
<dbReference type="PANTHER" id="PTHR11063:SF8">
    <property type="entry name" value="DELTA-1-PYRROLINE-5-CARBOXYLATE SYNTHASE"/>
    <property type="match status" value="1"/>
</dbReference>
<dbReference type="PANTHER" id="PTHR11063">
    <property type="entry name" value="GLUTAMATE SEMIALDEHYDE DEHYDROGENASE"/>
    <property type="match status" value="1"/>
</dbReference>
<gene>
    <name evidence="3" type="ORF">AVDCRST_MAG67-2457</name>
</gene>
<dbReference type="GO" id="GO:0004350">
    <property type="term" value="F:glutamate-5-semialdehyde dehydrogenase activity"/>
    <property type="evidence" value="ECO:0007669"/>
    <property type="project" value="UniProtKB-EC"/>
</dbReference>